<keyword evidence="3 6" id="KW-1133">Transmembrane helix</keyword>
<dbReference type="Proteomes" id="UP000053237">
    <property type="component" value="Unassembled WGS sequence"/>
</dbReference>
<feature type="transmembrane region" description="Helical" evidence="6">
    <location>
        <begin position="742"/>
        <end position="761"/>
    </location>
</feature>
<comment type="similarity">
    <text evidence="5">Belongs to the OXA1/ALB3/YidC family.</text>
</comment>
<dbReference type="InterPro" id="IPR028055">
    <property type="entry name" value="YidC/Oxa/ALB_C"/>
</dbReference>
<keyword evidence="4 6" id="KW-0472">Membrane</keyword>
<evidence type="ECO:0000256" key="2">
    <source>
        <dbReference type="ARBA" id="ARBA00022692"/>
    </source>
</evidence>
<feature type="transmembrane region" description="Helical" evidence="6">
    <location>
        <begin position="654"/>
        <end position="673"/>
    </location>
</feature>
<evidence type="ECO:0000256" key="5">
    <source>
        <dbReference type="RuleBase" id="RU003945"/>
    </source>
</evidence>
<dbReference type="OrthoDB" id="2148490at2759"/>
<dbReference type="GO" id="GO:0032977">
    <property type="term" value="F:membrane insertase activity"/>
    <property type="evidence" value="ECO:0007669"/>
    <property type="project" value="InterPro"/>
</dbReference>
<accession>A0A024GUP6</accession>
<reference evidence="8 9" key="1">
    <citation type="submission" date="2012-05" db="EMBL/GenBank/DDBJ databases">
        <title>Recombination and specialization in a pathogen metapopulation.</title>
        <authorList>
            <person name="Gardiner A."/>
            <person name="Kemen E."/>
            <person name="Schultz-Larsen T."/>
            <person name="MacLean D."/>
            <person name="Van Oosterhout C."/>
            <person name="Jones J.D.G."/>
        </authorList>
    </citation>
    <scope>NUCLEOTIDE SEQUENCE [LARGE SCALE GENOMIC DNA]</scope>
    <source>
        <strain evidence="8 9">Ac Nc2</strain>
    </source>
</reference>
<dbReference type="InParanoid" id="A0A024GUP6"/>
<comment type="subcellular location">
    <subcellularLocation>
        <location evidence="1 5">Membrane</location>
        <topology evidence="1 5">Multi-pass membrane protein</topology>
    </subcellularLocation>
</comment>
<proteinExistence type="inferred from homology"/>
<dbReference type="GO" id="GO:0032979">
    <property type="term" value="P:protein insertion into mitochondrial inner membrane from matrix"/>
    <property type="evidence" value="ECO:0007669"/>
    <property type="project" value="TreeGrafter"/>
</dbReference>
<name>A0A024GUP6_9STRA</name>
<feature type="transmembrane region" description="Helical" evidence="6">
    <location>
        <begin position="703"/>
        <end position="721"/>
    </location>
</feature>
<organism evidence="8 9">
    <name type="scientific">Albugo candida</name>
    <dbReference type="NCBI Taxonomy" id="65357"/>
    <lineage>
        <taxon>Eukaryota</taxon>
        <taxon>Sar</taxon>
        <taxon>Stramenopiles</taxon>
        <taxon>Oomycota</taxon>
        <taxon>Peronosporomycetes</taxon>
        <taxon>Albuginales</taxon>
        <taxon>Albuginaceae</taxon>
        <taxon>Albugo</taxon>
    </lineage>
</organism>
<protein>
    <recommendedName>
        <fullName evidence="7">Membrane insertase YidC/Oxa/ALB C-terminal domain-containing protein</fullName>
    </recommendedName>
</protein>
<evidence type="ECO:0000256" key="3">
    <source>
        <dbReference type="ARBA" id="ARBA00022989"/>
    </source>
</evidence>
<evidence type="ECO:0000256" key="1">
    <source>
        <dbReference type="ARBA" id="ARBA00004141"/>
    </source>
</evidence>
<evidence type="ECO:0000256" key="6">
    <source>
        <dbReference type="SAM" id="Phobius"/>
    </source>
</evidence>
<dbReference type="PANTHER" id="PTHR12428">
    <property type="entry name" value="OXA1"/>
    <property type="match status" value="1"/>
</dbReference>
<dbReference type="AlphaFoldDB" id="A0A024GUP6"/>
<dbReference type="CDD" id="cd20069">
    <property type="entry name" value="5TM_Oxa1-like"/>
    <property type="match status" value="1"/>
</dbReference>
<evidence type="ECO:0000259" key="7">
    <source>
        <dbReference type="Pfam" id="PF02096"/>
    </source>
</evidence>
<keyword evidence="2 5" id="KW-0812">Transmembrane</keyword>
<feature type="domain" description="Membrane insertase YidC/Oxa/ALB C-terminal" evidence="7">
    <location>
        <begin position="583"/>
        <end position="773"/>
    </location>
</feature>
<comment type="caution">
    <text evidence="8">The sequence shown here is derived from an EMBL/GenBank/DDBJ whole genome shotgun (WGS) entry which is preliminary data.</text>
</comment>
<dbReference type="EMBL" id="CAIX01000390">
    <property type="protein sequence ID" value="CCI50092.1"/>
    <property type="molecule type" value="Genomic_DNA"/>
</dbReference>
<dbReference type="Pfam" id="PF02096">
    <property type="entry name" value="60KD_IMP"/>
    <property type="match status" value="1"/>
</dbReference>
<evidence type="ECO:0000313" key="9">
    <source>
        <dbReference type="Proteomes" id="UP000053237"/>
    </source>
</evidence>
<dbReference type="STRING" id="65357.A0A024GUP6"/>
<keyword evidence="9" id="KW-1185">Reference proteome</keyword>
<dbReference type="NCBIfam" id="TIGR03592">
    <property type="entry name" value="yidC_oxa1_cterm"/>
    <property type="match status" value="1"/>
</dbReference>
<feature type="transmembrane region" description="Helical" evidence="6">
    <location>
        <begin position="581"/>
        <end position="603"/>
    </location>
</feature>
<gene>
    <name evidence="8" type="ORF">BN9_116040</name>
</gene>
<sequence length="837" mass="93518">MEINRKLIDSEFNGYVLSADTAQITQFPLESGPLSPLQCNPTMRRAEWDAIVHHNCLTKNPFCKNTLYYINNHMELIRIKHNTIGAEHDIEQIKVFQFPSSFSRLENVSLSIAGNGLIVYCDGNGKLLVLKEASAHYQLIYECELLDNFRGPLLLLASSYCEMEQSVQCAAAQKLEMANGDGMTYRLWLIQLSNSKSNAPSIVSDVSVEVGLCHISTELALTSSLPSYCCFEGPDLLVHVENSYILMVESADTEAESENVICADVSLRGNDSGFDLEETIARPRYGIGFEFVSGESNVNASRELGHLTPDLPPLEMRFQKASEISTECVDVISDTKRSTAAIKYQLTNPTIESLLNDVEECDATEENTFGTLLLFNGTSKALSHHLRYECSNYRFLAQGHSGEPNRLAPLLFQNGLHGIVYEPNINIGRIQLKHLHTLPAFGYVQASKQDKKFLIYDDFAKFAMIGEYERRVFVYSADPTEKECKSHIRKQNIIEFGPHQLSGLQSIGNNGIVILTSERIYVRPTPMVQKWIDRKHSELGTDRLSNFVFESDSTSSLPELGFGLGDLTIQALAFINSTTGLPWWATIAVSTVLVRSVMIYPSIKGIRNAAKLKILQPKLEKLKEEMEVGPRTPEKVIDFQRKYRALMSANDVSILRGLYVPLGQIPMFLGFFWGLRELPKYFEDCKNGGALWFTDLGAADPTYILPVVNAALMLVAVETGSEGGLNNDMRDKMKIGMRCMSVLMIPFTMHFETGLFVFWIASNTFSLAQTAILRIPSVMAALDIPSSEKQQIYATAVPKHSPLDIALGKARKDLVIPTLVNKKPKKKVQKQRKQAEA</sequence>
<evidence type="ECO:0000256" key="4">
    <source>
        <dbReference type="ARBA" id="ARBA00023136"/>
    </source>
</evidence>
<dbReference type="PANTHER" id="PTHR12428:SF65">
    <property type="entry name" value="CYTOCHROME C OXIDASE ASSEMBLY PROTEIN COX18, MITOCHONDRIAL"/>
    <property type="match status" value="1"/>
</dbReference>
<evidence type="ECO:0000313" key="8">
    <source>
        <dbReference type="EMBL" id="CCI50092.1"/>
    </source>
</evidence>
<dbReference type="GO" id="GO:0005743">
    <property type="term" value="C:mitochondrial inner membrane"/>
    <property type="evidence" value="ECO:0007669"/>
    <property type="project" value="TreeGrafter"/>
</dbReference>
<dbReference type="InterPro" id="IPR001708">
    <property type="entry name" value="YidC/ALB3/OXA1/COX18"/>
</dbReference>